<keyword evidence="4" id="KW-0844">Vision</keyword>
<evidence type="ECO:0000256" key="5">
    <source>
        <dbReference type="ARBA" id="ARBA00024976"/>
    </source>
</evidence>
<evidence type="ECO:0000256" key="6">
    <source>
        <dbReference type="ARBA" id="ARBA00031498"/>
    </source>
</evidence>
<dbReference type="Pfam" id="PF02752">
    <property type="entry name" value="Arrestin_C"/>
    <property type="match status" value="1"/>
</dbReference>
<dbReference type="InterPro" id="IPR000698">
    <property type="entry name" value="Arrestin"/>
</dbReference>
<evidence type="ECO:0000259" key="7">
    <source>
        <dbReference type="SMART" id="SM01017"/>
    </source>
</evidence>
<dbReference type="InterPro" id="IPR011022">
    <property type="entry name" value="Arrestin_C-like"/>
</dbReference>
<dbReference type="AlphaFoldDB" id="A0A2H5ACC8"/>
<dbReference type="InterPro" id="IPR014756">
    <property type="entry name" value="Ig_E-set"/>
</dbReference>
<reference evidence="8" key="1">
    <citation type="journal article" date="2018" name="Open Biol.">
        <title>Evolution of the shut-off steps of vertebrate phototransduction.</title>
        <authorList>
            <person name="Lamb T.D."/>
            <person name="Patel H.R."/>
            <person name="Chuah A."/>
            <person name="Hunt D.M."/>
        </authorList>
    </citation>
    <scope>NUCLEOTIDE SEQUENCE</scope>
</reference>
<dbReference type="GO" id="GO:0007601">
    <property type="term" value="P:visual perception"/>
    <property type="evidence" value="ECO:0007669"/>
    <property type="project" value="UniProtKB-KW"/>
</dbReference>
<proteinExistence type="evidence at transcript level"/>
<keyword evidence="3" id="KW-0716">Sensory transduction</keyword>
<dbReference type="SMART" id="SM01017">
    <property type="entry name" value="Arrestin_C"/>
    <property type="match status" value="1"/>
</dbReference>
<accession>A0A2H5ACC8</accession>
<dbReference type="PANTHER" id="PTHR11792">
    <property type="entry name" value="ARRESTIN"/>
    <property type="match status" value="1"/>
</dbReference>
<dbReference type="SUPFAM" id="SSF81296">
    <property type="entry name" value="E set domains"/>
    <property type="match status" value="2"/>
</dbReference>
<dbReference type="Gene3D" id="2.60.40.840">
    <property type="match status" value="1"/>
</dbReference>
<sequence length="385" mass="43011">MSSVSVFKKRTEDGSLIVHLGKRDFVDFVDSVEPVDGVVLVDPDHVKDQRVYVSITGVFRYGRQDMDVIGMPFRRDIYIAHVQLYPQMSDHPLQLTHLQQLLLNKLGPNAFPFTFTMPPNLPCSVMLQPGPNDKDKMCCVDFQVTAFCAKSLQDDMRKKSSVCLLVRKVQFAPIAPGPPPAANFMVDKSLSMNVTLPSQTFYHGESIPVNVHIDNQTKKIVKNITITVEQIANVVLYSHDKYVKTVLSEIFPDTVEPNSTLSRTFNVTPLRANNRSHRGIVLDGRIKHEDTNLASSTIIKDPGKKETLGILVSYQLKVKASAPRSGDLAVMLPFLLMHPAPKEQEAQSLTTLESKNIVLEEFGRKAISRAELEDEEGEDEPNEGD</sequence>
<dbReference type="EMBL" id="MG063659">
    <property type="protein sequence ID" value="AUG68937.1"/>
    <property type="molecule type" value="mRNA"/>
</dbReference>
<dbReference type="InterPro" id="IPR014753">
    <property type="entry name" value="Arrestin_N"/>
</dbReference>
<comment type="similarity">
    <text evidence="1">Belongs to the arrestin family.</text>
</comment>
<comment type="function">
    <text evidence="5">May play a role in an as yet undefined retina-specific signal transduction. Could bind to photoactivated-phosphorylated red/green opsins.</text>
</comment>
<evidence type="ECO:0000256" key="4">
    <source>
        <dbReference type="ARBA" id="ARBA00023305"/>
    </source>
</evidence>
<dbReference type="PANTHER" id="PTHR11792:SF19">
    <property type="entry name" value="ARRESTIN-C"/>
    <property type="match status" value="1"/>
</dbReference>
<dbReference type="FunFam" id="2.60.40.840:FF:000002">
    <property type="entry name" value="Arrestin 3"/>
    <property type="match status" value="1"/>
</dbReference>
<evidence type="ECO:0000256" key="3">
    <source>
        <dbReference type="ARBA" id="ARBA00022606"/>
    </source>
</evidence>
<feature type="domain" description="Arrestin C-terminal-like" evidence="7">
    <location>
        <begin position="186"/>
        <end position="341"/>
    </location>
</feature>
<evidence type="ECO:0000256" key="2">
    <source>
        <dbReference type="ARBA" id="ARBA00017730"/>
    </source>
</evidence>
<organism evidence="8">
    <name type="scientific">Eptatretus cirrhatus</name>
    <name type="common">broadgilled hagfish</name>
    <dbReference type="NCBI Taxonomy" id="78394"/>
    <lineage>
        <taxon>Eukaryota</taxon>
        <taxon>Metazoa</taxon>
        <taxon>Chordata</taxon>
        <taxon>Craniata</taxon>
        <taxon>Vertebrata</taxon>
        <taxon>Cyclostomata</taxon>
        <taxon>Myxini</taxon>
        <taxon>Myxiniformes</taxon>
        <taxon>Myxinidae</taxon>
        <taxon>Eptatretinae</taxon>
        <taxon>Eptatretus</taxon>
    </lineage>
</organism>
<name>A0A2H5ACC8_9VERT</name>
<evidence type="ECO:0000256" key="1">
    <source>
        <dbReference type="ARBA" id="ARBA00005298"/>
    </source>
</evidence>
<dbReference type="Pfam" id="PF00339">
    <property type="entry name" value="Arrestin_N"/>
    <property type="match status" value="1"/>
</dbReference>
<protein>
    <recommendedName>
        <fullName evidence="2">Arrestin-C</fullName>
    </recommendedName>
    <alternativeName>
        <fullName evidence="6">Cone arrestin</fullName>
    </alternativeName>
</protein>
<dbReference type="InterPro" id="IPR011021">
    <property type="entry name" value="Arrestin-like_N"/>
</dbReference>
<dbReference type="InterPro" id="IPR014752">
    <property type="entry name" value="Arrestin-like_C"/>
</dbReference>
<dbReference type="GO" id="GO:0002031">
    <property type="term" value="P:G protein-coupled receptor internalization"/>
    <property type="evidence" value="ECO:0007669"/>
    <property type="project" value="TreeGrafter"/>
</dbReference>
<dbReference type="GO" id="GO:0001664">
    <property type="term" value="F:G protein-coupled receptor binding"/>
    <property type="evidence" value="ECO:0007669"/>
    <property type="project" value="TreeGrafter"/>
</dbReference>
<evidence type="ECO:0000313" key="8">
    <source>
        <dbReference type="EMBL" id="AUG68937.1"/>
    </source>
</evidence>
<dbReference type="GO" id="GO:0007165">
    <property type="term" value="P:signal transduction"/>
    <property type="evidence" value="ECO:0007669"/>
    <property type="project" value="InterPro"/>
</dbReference>
<dbReference type="PRINTS" id="PR00309">
    <property type="entry name" value="ARRESTIN"/>
</dbReference>
<dbReference type="Gene3D" id="2.60.40.640">
    <property type="match status" value="1"/>
</dbReference>